<dbReference type="Gene3D" id="3.40.50.140">
    <property type="match status" value="1"/>
</dbReference>
<dbReference type="PROSITE" id="PS50880">
    <property type="entry name" value="TOPRIM"/>
    <property type="match status" value="1"/>
</dbReference>
<evidence type="ECO:0000256" key="4">
    <source>
        <dbReference type="ARBA" id="ARBA00022723"/>
    </source>
</evidence>
<evidence type="ECO:0000313" key="12">
    <source>
        <dbReference type="EMBL" id="CAB4713781.1"/>
    </source>
</evidence>
<dbReference type="SUPFAM" id="SSF56712">
    <property type="entry name" value="Prokaryotic type I DNA topoisomerase"/>
    <property type="match status" value="1"/>
</dbReference>
<dbReference type="EC" id="5.6.2.1" evidence="3"/>
<evidence type="ECO:0000256" key="6">
    <source>
        <dbReference type="ARBA" id="ARBA00023029"/>
    </source>
</evidence>
<evidence type="ECO:0000256" key="9">
    <source>
        <dbReference type="SAM" id="MobiDB-lite"/>
    </source>
</evidence>
<keyword evidence="7" id="KW-0238">DNA-binding</keyword>
<dbReference type="InterPro" id="IPR006171">
    <property type="entry name" value="TOPRIM_dom"/>
</dbReference>
<dbReference type="InterPro" id="IPR003601">
    <property type="entry name" value="Topo_IA_2"/>
</dbReference>
<feature type="domain" description="Topo IA-type catalytic" evidence="11">
    <location>
        <begin position="136"/>
        <end position="584"/>
    </location>
</feature>
<dbReference type="InterPro" id="IPR034149">
    <property type="entry name" value="TOPRIM_TopoI"/>
</dbReference>
<dbReference type="InterPro" id="IPR013497">
    <property type="entry name" value="Topo_IA_cen"/>
</dbReference>
<dbReference type="PRINTS" id="PR00417">
    <property type="entry name" value="PRTPISMRASEI"/>
</dbReference>
<dbReference type="GO" id="GO:0006265">
    <property type="term" value="P:DNA topological change"/>
    <property type="evidence" value="ECO:0007669"/>
    <property type="project" value="InterPro"/>
</dbReference>
<dbReference type="InterPro" id="IPR028612">
    <property type="entry name" value="Topoisom_1_IA"/>
</dbReference>
<evidence type="ECO:0000256" key="8">
    <source>
        <dbReference type="ARBA" id="ARBA00023235"/>
    </source>
</evidence>
<dbReference type="InterPro" id="IPR000380">
    <property type="entry name" value="Topo_IA"/>
</dbReference>
<accession>A0A6J6W8D2</accession>
<evidence type="ECO:0000256" key="7">
    <source>
        <dbReference type="ARBA" id="ARBA00023125"/>
    </source>
</evidence>
<feature type="domain" description="Toprim" evidence="10">
    <location>
        <begin position="7"/>
        <end position="120"/>
    </location>
</feature>
<dbReference type="CDD" id="cd00186">
    <property type="entry name" value="TOP1Ac"/>
    <property type="match status" value="1"/>
</dbReference>
<dbReference type="NCBIfam" id="TIGR01051">
    <property type="entry name" value="topA_bact"/>
    <property type="match status" value="1"/>
</dbReference>
<dbReference type="SMART" id="SM00436">
    <property type="entry name" value="TOP1Bc"/>
    <property type="match status" value="1"/>
</dbReference>
<protein>
    <recommendedName>
        <fullName evidence="3">DNA topoisomerase</fullName>
        <ecNumber evidence="3">5.6.2.1</ecNumber>
    </recommendedName>
</protein>
<dbReference type="PROSITE" id="PS52039">
    <property type="entry name" value="TOPO_IA_2"/>
    <property type="match status" value="1"/>
</dbReference>
<feature type="compositionally biased region" description="Basic residues" evidence="9">
    <location>
        <begin position="918"/>
        <end position="928"/>
    </location>
</feature>
<keyword evidence="8" id="KW-0413">Isomerase</keyword>
<comment type="similarity">
    <text evidence="2">Belongs to the type IA topoisomerase family.</text>
</comment>
<keyword evidence="6" id="KW-0799">Topoisomerase</keyword>
<dbReference type="SMART" id="SM00493">
    <property type="entry name" value="TOPRIM"/>
    <property type="match status" value="1"/>
</dbReference>
<gene>
    <name evidence="12" type="ORF">UFOPK2658_00573</name>
    <name evidence="13" type="ORF">UFOPK2880_01307</name>
</gene>
<dbReference type="EMBL" id="CAEZZP010000091">
    <property type="protein sequence ID" value="CAB4778927.1"/>
    <property type="molecule type" value="Genomic_DNA"/>
</dbReference>
<dbReference type="GO" id="GO:0046872">
    <property type="term" value="F:metal ion binding"/>
    <property type="evidence" value="ECO:0007669"/>
    <property type="project" value="UniProtKB-KW"/>
</dbReference>
<dbReference type="HAMAP" id="MF_00952">
    <property type="entry name" value="Topoisom_1_prok"/>
    <property type="match status" value="1"/>
</dbReference>
<dbReference type="Pfam" id="PF01751">
    <property type="entry name" value="Toprim"/>
    <property type="match status" value="1"/>
</dbReference>
<dbReference type="PANTHER" id="PTHR42785">
    <property type="entry name" value="DNA TOPOISOMERASE, TYPE IA, CORE"/>
    <property type="match status" value="1"/>
</dbReference>
<dbReference type="Gene3D" id="2.70.20.10">
    <property type="entry name" value="Topoisomerase I, domain 3"/>
    <property type="match status" value="1"/>
</dbReference>
<dbReference type="InterPro" id="IPR013824">
    <property type="entry name" value="Topo_IA_cen_sub1"/>
</dbReference>
<dbReference type="GO" id="GO:0003917">
    <property type="term" value="F:DNA topoisomerase type I (single strand cut, ATP-independent) activity"/>
    <property type="evidence" value="ECO:0007669"/>
    <property type="project" value="UniProtKB-EC"/>
</dbReference>
<evidence type="ECO:0000256" key="1">
    <source>
        <dbReference type="ARBA" id="ARBA00000213"/>
    </source>
</evidence>
<dbReference type="InterPro" id="IPR013825">
    <property type="entry name" value="Topo_IA_cen_sub2"/>
</dbReference>
<keyword evidence="5" id="KW-0460">Magnesium</keyword>
<feature type="region of interest" description="Disordered" evidence="9">
    <location>
        <begin position="793"/>
        <end position="813"/>
    </location>
</feature>
<dbReference type="EMBL" id="CAEZYH010000014">
    <property type="protein sequence ID" value="CAB4713781.1"/>
    <property type="molecule type" value="Genomic_DNA"/>
</dbReference>
<dbReference type="AlphaFoldDB" id="A0A6J6W8D2"/>
<feature type="compositionally biased region" description="Basic residues" evidence="9">
    <location>
        <begin position="897"/>
        <end position="909"/>
    </location>
</feature>
<dbReference type="Gene3D" id="1.10.460.10">
    <property type="entry name" value="Topoisomerase I, domain 2"/>
    <property type="match status" value="1"/>
</dbReference>
<dbReference type="SMART" id="SM00437">
    <property type="entry name" value="TOP1Ac"/>
    <property type="match status" value="1"/>
</dbReference>
<proteinExistence type="inferred from homology"/>
<evidence type="ECO:0000256" key="2">
    <source>
        <dbReference type="ARBA" id="ARBA00009446"/>
    </source>
</evidence>
<name>A0A6J6W8D2_9ZZZZ</name>
<dbReference type="InterPro" id="IPR005733">
    <property type="entry name" value="TopoI_bac-type"/>
</dbReference>
<dbReference type="InterPro" id="IPR003602">
    <property type="entry name" value="Topo_IA_DNA-bd_dom"/>
</dbReference>
<feature type="compositionally biased region" description="Basic residues" evidence="9">
    <location>
        <begin position="872"/>
        <end position="888"/>
    </location>
</feature>
<dbReference type="Pfam" id="PF01131">
    <property type="entry name" value="Topoisom_bac"/>
    <property type="match status" value="1"/>
</dbReference>
<organism evidence="13">
    <name type="scientific">freshwater metagenome</name>
    <dbReference type="NCBI Taxonomy" id="449393"/>
    <lineage>
        <taxon>unclassified sequences</taxon>
        <taxon>metagenomes</taxon>
        <taxon>ecological metagenomes</taxon>
    </lineage>
</organism>
<evidence type="ECO:0000256" key="3">
    <source>
        <dbReference type="ARBA" id="ARBA00012891"/>
    </source>
</evidence>
<reference evidence="13" key="1">
    <citation type="submission" date="2020-05" db="EMBL/GenBank/DDBJ databases">
        <authorList>
            <person name="Chiriac C."/>
            <person name="Salcher M."/>
            <person name="Ghai R."/>
            <person name="Kavagutti S V."/>
        </authorList>
    </citation>
    <scope>NUCLEOTIDE SEQUENCE</scope>
</reference>
<dbReference type="PANTHER" id="PTHR42785:SF1">
    <property type="entry name" value="DNA TOPOISOMERASE"/>
    <property type="match status" value="1"/>
</dbReference>
<keyword evidence="4" id="KW-0479">Metal-binding</keyword>
<sequence length="928" mass="101035">MTTTTSKPLVIVESPAKAKTIGSLLGANFDVLASVGHIADLPSKGMAVDVDNHFKPTYELTERGAKVIKELRALAKKASAIYLATDEDREGEAISWHLIENLKSAIKPGVPVHRVVFHEITKTAIDHAFATPRGLDYGLVDAAETRRILDRLFGYEVSPVLWRKVNRGLSAGRVQSPTVRLIVERERERIAFVTAGYWGLDLVSATSPSFKAALLEVDGKRVATGKDFDSFGKAKAGVVVLTETVAMSLVDRLANATINVRSVEDKPYRSSPKPPFMTSTLQQEGGRKLRLSAQQVMRTAQGLYERGFITYMRTDSVTLAEEALEEVRTQIRKDYGADYLPASPRRYANKVKNAQEAHEAIRPTLPMRSPDSVMSQLSGPDLALYRLVWQRTLASQMPDAQGVTVSIRLGGVAVASGATAANDCEFSASGTTITFPGHRRAYEESRDDDAADTETEALLPVLKVGDAVPVLSLDPNGHETSPPARYTEASIVKKLEELGIGRPSTWASIIQTVQDRGYVWKKAQALVPTWTAFAVVGLLEQHFTRLVDYQFTAGVEEDLDEIAQKKLAKDKWLHDFYFGLIAEGREGDARELGLKRLIENNIAGIDAAVVNSFSIGADPTTGEVIIVKPGKFGPYVKRGDENASVPDSLAPDELTLEMALRLLAMPKSDEPIGELSGLPVFAKNGRFGPYVQWGTQEVPPPGFEKPKMVSLFKTMVLDRITMVDAEQLLTLPRTLGVDPADGEPITAQNGKFGPYLQKVKDYRTIDNEEKLLTITLDEALSIYALPKVFRRGRAASPNSGPMREFGSDPASGRPVVAKDGKFGVYVTDGEVNASLGKGDRLEDMLPERAYELLAVRREVMIEKGLVPGQKSPSKRGAPKKAAAKKPAAKKAAAPKKAVAKKPAKKKAVAPKKAAAKAPAKKKAQKPEE</sequence>
<evidence type="ECO:0000259" key="11">
    <source>
        <dbReference type="PROSITE" id="PS52039"/>
    </source>
</evidence>
<evidence type="ECO:0000313" key="13">
    <source>
        <dbReference type="EMBL" id="CAB4778927.1"/>
    </source>
</evidence>
<evidence type="ECO:0000259" key="10">
    <source>
        <dbReference type="PROSITE" id="PS50880"/>
    </source>
</evidence>
<dbReference type="Gene3D" id="1.10.290.10">
    <property type="entry name" value="Topoisomerase I, domain 4"/>
    <property type="match status" value="1"/>
</dbReference>
<dbReference type="GO" id="GO:0003677">
    <property type="term" value="F:DNA binding"/>
    <property type="evidence" value="ECO:0007669"/>
    <property type="project" value="UniProtKB-KW"/>
</dbReference>
<evidence type="ECO:0000256" key="5">
    <source>
        <dbReference type="ARBA" id="ARBA00022842"/>
    </source>
</evidence>
<comment type="catalytic activity">
    <reaction evidence="1">
        <text>ATP-independent breakage of single-stranded DNA, followed by passage and rejoining.</text>
        <dbReference type="EC" id="5.6.2.1"/>
    </reaction>
</comment>
<feature type="region of interest" description="Disordered" evidence="9">
    <location>
        <begin position="865"/>
        <end position="928"/>
    </location>
</feature>
<dbReference type="Pfam" id="PF13368">
    <property type="entry name" value="Toprim_C_rpt"/>
    <property type="match status" value="4"/>
</dbReference>
<dbReference type="InterPro" id="IPR023405">
    <property type="entry name" value="Topo_IA_core_domain"/>
</dbReference>
<dbReference type="InterPro" id="IPR023406">
    <property type="entry name" value="Topo_IA_AS"/>
</dbReference>
<dbReference type="CDD" id="cd03363">
    <property type="entry name" value="TOPRIM_TopoIA_TopoI"/>
    <property type="match status" value="1"/>
</dbReference>
<dbReference type="InterPro" id="IPR013826">
    <property type="entry name" value="Topo_IA_cen_sub3"/>
</dbReference>
<dbReference type="InterPro" id="IPR025589">
    <property type="entry name" value="Toprim_C_rpt"/>
</dbReference>
<dbReference type="PROSITE" id="PS00396">
    <property type="entry name" value="TOPO_IA_1"/>
    <property type="match status" value="1"/>
</dbReference>